<proteinExistence type="predicted"/>
<evidence type="ECO:0000313" key="2">
    <source>
        <dbReference type="EMBL" id="HHH14113.1"/>
    </source>
</evidence>
<reference evidence="2" key="1">
    <citation type="journal article" date="2020" name="mSystems">
        <title>Genome- and Community-Level Interaction Insights into Carbon Utilization and Element Cycling Functions of Hydrothermarchaeota in Hydrothermal Sediment.</title>
        <authorList>
            <person name="Zhou Z."/>
            <person name="Liu Y."/>
            <person name="Xu W."/>
            <person name="Pan J."/>
            <person name="Luo Z.H."/>
            <person name="Li M."/>
        </authorList>
    </citation>
    <scope>NUCLEOTIDE SEQUENCE [LARGE SCALE GENOMIC DNA]</scope>
    <source>
        <strain evidence="2">HyVt-517</strain>
    </source>
</reference>
<accession>A0A7V5J058</accession>
<feature type="region of interest" description="Disordered" evidence="1">
    <location>
        <begin position="181"/>
        <end position="216"/>
    </location>
</feature>
<organism evidence="2">
    <name type="scientific">candidate division WWE3 bacterium</name>
    <dbReference type="NCBI Taxonomy" id="2053526"/>
    <lineage>
        <taxon>Bacteria</taxon>
        <taxon>Katanobacteria</taxon>
    </lineage>
</organism>
<comment type="caution">
    <text evidence="2">The sequence shown here is derived from an EMBL/GenBank/DDBJ whole genome shotgun (WGS) entry which is preliminary data.</text>
</comment>
<feature type="compositionally biased region" description="Basic and acidic residues" evidence="1">
    <location>
        <begin position="199"/>
        <end position="210"/>
    </location>
</feature>
<feature type="region of interest" description="Disordered" evidence="1">
    <location>
        <begin position="33"/>
        <end position="56"/>
    </location>
</feature>
<dbReference type="EMBL" id="DRNS01000015">
    <property type="protein sequence ID" value="HHH14113.1"/>
    <property type="molecule type" value="Genomic_DNA"/>
</dbReference>
<dbReference type="AlphaFoldDB" id="A0A7V5J058"/>
<feature type="compositionally biased region" description="Basic and acidic residues" evidence="1">
    <location>
        <begin position="33"/>
        <end position="50"/>
    </location>
</feature>
<feature type="compositionally biased region" description="Polar residues" evidence="1">
    <location>
        <begin position="187"/>
        <end position="198"/>
    </location>
</feature>
<sequence length="216" mass="24059">MPNKKKTNKNSLEDLKKRLDALEKKVKTLESKLKEVKQKPLPKKSNESSKKSAPKVAKFESLVNADFTVTSPKGEKIPLDEEFIVSNTVLPGDTLFVEYKNGSYVFKVARRCKKSFLEALTTEKKDGLYAVSTTGVYKLFSLDVKSKGVLKGFEVNLVLPKGKESSIDKALIQEVLFAGPNPDNEIESSQNPQDADASSSKEEDFNPRVLEEDDLI</sequence>
<dbReference type="Proteomes" id="UP000886106">
    <property type="component" value="Unassembled WGS sequence"/>
</dbReference>
<name>A0A7V5J058_UNCKA</name>
<gene>
    <name evidence="2" type="ORF">ENJ78_00200</name>
</gene>
<evidence type="ECO:0000256" key="1">
    <source>
        <dbReference type="SAM" id="MobiDB-lite"/>
    </source>
</evidence>
<protein>
    <recommendedName>
        <fullName evidence="3">50S ribosomal protein L7/L12</fullName>
    </recommendedName>
</protein>
<evidence type="ECO:0008006" key="3">
    <source>
        <dbReference type="Google" id="ProtNLM"/>
    </source>
</evidence>